<dbReference type="Pfam" id="PF02824">
    <property type="entry name" value="TGS"/>
    <property type="match status" value="1"/>
</dbReference>
<feature type="domain" description="TGS" evidence="5">
    <location>
        <begin position="394"/>
        <end position="455"/>
    </location>
</feature>
<dbReference type="SMART" id="SM00471">
    <property type="entry name" value="HDc"/>
    <property type="match status" value="1"/>
</dbReference>
<dbReference type="GO" id="GO:0005886">
    <property type="term" value="C:plasma membrane"/>
    <property type="evidence" value="ECO:0007669"/>
    <property type="project" value="TreeGrafter"/>
</dbReference>
<dbReference type="PANTHER" id="PTHR21262">
    <property type="entry name" value="GUANOSINE-3',5'-BIS DIPHOSPHATE 3'-PYROPHOSPHOHYDROLASE"/>
    <property type="match status" value="1"/>
</dbReference>
<dbReference type="InterPro" id="IPR012676">
    <property type="entry name" value="TGS-like"/>
</dbReference>
<gene>
    <name evidence="6" type="ORF">UV58_C0008G0019</name>
</gene>
<sequence length="569" mass="65571">MTLEKILKQFNTHFPNDTGGQELIKKAAVFAKNAHKNQKRASQEPYFNHLLETAYKLAEWKLDAATIAAGLLHDTIEDCQIPKDVLEKEFGEEIVFIVDGVTKLGNLKYRGESGGSESLRKMILAVSKDLRVIFVKLADRLHNVKTLHFLPAVKQKRIAAETNEIYAPIAYRLGMQSLAGELEDLTFPHLHPQEYFWLKENVKETYQERERYLKNIEPQVREQLARAGIVPLAMDYRAKRLYSLYKKLIRYEMNMDQIYDLVAFRIILHTIEECYLAMGIIHQVWPPMPGRIKDYIALPKTNGYQSLHTTVFCTNNRPAEFQIRTKEMHEQAEHGAAAHWLYQSTKGTTSYNQKRVFQADSKENIWIRQLKEWQHQFPGSREFVEALKVDFFSDRIFVLTPKGMAVDLPLGSTPVDFAYKIHTRVGDACVGAKVNNKIVPLDWQIQSGDVVEILTQKSKKPSKNWLEFVKTSHAKKKIKAATRVGTPFKKIEFRLACQDRVSLLKDISATFSRNHIRISDVQTKNGGRFPIVRIVADVGIQEKAEEIMIKLRKVEGVREVGYKIRRFAK</sequence>
<dbReference type="Gene3D" id="3.30.70.260">
    <property type="match status" value="1"/>
</dbReference>
<dbReference type="SUPFAM" id="SSF109604">
    <property type="entry name" value="HD-domain/PDEase-like"/>
    <property type="match status" value="1"/>
</dbReference>
<evidence type="ECO:0000259" key="3">
    <source>
        <dbReference type="PROSITE" id="PS51671"/>
    </source>
</evidence>
<protein>
    <submittedName>
        <fullName evidence="6">RelA/SpoT family protein</fullName>
    </submittedName>
</protein>
<dbReference type="SMART" id="SM00954">
    <property type="entry name" value="RelA_SpoT"/>
    <property type="match status" value="1"/>
</dbReference>
<comment type="function">
    <text evidence="2">In eubacteria ppGpp (guanosine 3'-diphosphate 5'-diphosphate) is a mediator of the stringent response that coordinates a variety of cellular activities in response to changes in nutritional abundance.</text>
</comment>
<dbReference type="InterPro" id="IPR003607">
    <property type="entry name" value="HD/PDEase_dom"/>
</dbReference>
<feature type="domain" description="HD" evidence="4">
    <location>
        <begin position="46"/>
        <end position="144"/>
    </location>
</feature>
<dbReference type="PROSITE" id="PS51671">
    <property type="entry name" value="ACT"/>
    <property type="match status" value="1"/>
</dbReference>
<proteinExistence type="inferred from homology"/>
<dbReference type="InterPro" id="IPR012675">
    <property type="entry name" value="Beta-grasp_dom_sf"/>
</dbReference>
<dbReference type="Gene3D" id="3.10.20.30">
    <property type="match status" value="1"/>
</dbReference>
<dbReference type="InterPro" id="IPR043519">
    <property type="entry name" value="NT_sf"/>
</dbReference>
<dbReference type="Pfam" id="PF04607">
    <property type="entry name" value="RelA_SpoT"/>
    <property type="match status" value="1"/>
</dbReference>
<dbReference type="FunFam" id="3.30.460.10:FF:000001">
    <property type="entry name" value="GTP pyrophosphokinase RelA"/>
    <property type="match status" value="1"/>
</dbReference>
<dbReference type="InterPro" id="IPR004095">
    <property type="entry name" value="TGS"/>
</dbReference>
<dbReference type="CDD" id="cd01668">
    <property type="entry name" value="TGS_RSH"/>
    <property type="match status" value="1"/>
</dbReference>
<dbReference type="FunFam" id="3.10.20.30:FF:000002">
    <property type="entry name" value="GTP pyrophosphokinase (RelA/SpoT)"/>
    <property type="match status" value="1"/>
</dbReference>
<dbReference type="CDD" id="cd05399">
    <property type="entry name" value="NT_Rel-Spo_like"/>
    <property type="match status" value="1"/>
</dbReference>
<dbReference type="SUPFAM" id="SSF81301">
    <property type="entry name" value="Nucleotidyltransferase"/>
    <property type="match status" value="1"/>
</dbReference>
<comment type="caution">
    <text evidence="6">The sequence shown here is derived from an EMBL/GenBank/DDBJ whole genome shotgun (WGS) entry which is preliminary data.</text>
</comment>
<dbReference type="CDD" id="cd00077">
    <property type="entry name" value="HDc"/>
    <property type="match status" value="1"/>
</dbReference>
<dbReference type="Pfam" id="PF13328">
    <property type="entry name" value="HD_4"/>
    <property type="match status" value="1"/>
</dbReference>
<accession>A0A0G1CAS1</accession>
<dbReference type="FunFam" id="1.10.3210.10:FF:000001">
    <property type="entry name" value="GTP pyrophosphokinase RelA"/>
    <property type="match status" value="1"/>
</dbReference>
<dbReference type="PATRIC" id="fig|1619011.3.peg.372"/>
<dbReference type="InterPro" id="IPR004811">
    <property type="entry name" value="RelA/Spo_fam"/>
</dbReference>
<comment type="similarity">
    <text evidence="2">Belongs to the relA/spoT family.</text>
</comment>
<comment type="pathway">
    <text evidence="1">Purine metabolism.</text>
</comment>
<dbReference type="GO" id="GO:0015969">
    <property type="term" value="P:guanosine tetraphosphate metabolic process"/>
    <property type="evidence" value="ECO:0007669"/>
    <property type="project" value="InterPro"/>
</dbReference>
<dbReference type="PROSITE" id="PS51831">
    <property type="entry name" value="HD"/>
    <property type="match status" value="1"/>
</dbReference>
<reference evidence="6 7" key="1">
    <citation type="journal article" date="2015" name="Nature">
        <title>rRNA introns, odd ribosomes, and small enigmatic genomes across a large radiation of phyla.</title>
        <authorList>
            <person name="Brown C.T."/>
            <person name="Hug L.A."/>
            <person name="Thomas B.C."/>
            <person name="Sharon I."/>
            <person name="Castelle C.J."/>
            <person name="Singh A."/>
            <person name="Wilkins M.J."/>
            <person name="Williams K.H."/>
            <person name="Banfield J.F."/>
        </authorList>
    </citation>
    <scope>NUCLEOTIDE SEQUENCE [LARGE SCALE GENOMIC DNA]</scope>
</reference>
<name>A0A0G1CAS1_9BACT</name>
<organism evidence="6 7">
    <name type="scientific">Candidatus Wolfebacteria bacterium GW2011_GWC1_43_10</name>
    <dbReference type="NCBI Taxonomy" id="1619011"/>
    <lineage>
        <taxon>Bacteria</taxon>
        <taxon>Candidatus Wolfeibacteriota</taxon>
    </lineage>
</organism>
<dbReference type="Gene3D" id="1.10.3210.10">
    <property type="entry name" value="Hypothetical protein af1432"/>
    <property type="match status" value="1"/>
</dbReference>
<dbReference type="InterPro" id="IPR033655">
    <property type="entry name" value="TGS_RelA/SpoT"/>
</dbReference>
<dbReference type="Gene3D" id="3.30.460.10">
    <property type="entry name" value="Beta Polymerase, domain 2"/>
    <property type="match status" value="1"/>
</dbReference>
<dbReference type="InterPro" id="IPR006674">
    <property type="entry name" value="HD_domain"/>
</dbReference>
<dbReference type="Proteomes" id="UP000034810">
    <property type="component" value="Unassembled WGS sequence"/>
</dbReference>
<dbReference type="NCBIfam" id="TIGR00691">
    <property type="entry name" value="spoT_relA"/>
    <property type="match status" value="1"/>
</dbReference>
<dbReference type="PANTHER" id="PTHR21262:SF31">
    <property type="entry name" value="GTP PYROPHOSPHOKINASE"/>
    <property type="match status" value="1"/>
</dbReference>
<dbReference type="PROSITE" id="PS51880">
    <property type="entry name" value="TGS"/>
    <property type="match status" value="1"/>
</dbReference>
<evidence type="ECO:0000313" key="6">
    <source>
        <dbReference type="EMBL" id="KKS82632.1"/>
    </source>
</evidence>
<dbReference type="InterPro" id="IPR045865">
    <property type="entry name" value="ACT-like_dom_sf"/>
</dbReference>
<evidence type="ECO:0000256" key="1">
    <source>
        <dbReference type="ARBA" id="ARBA00025704"/>
    </source>
</evidence>
<dbReference type="SUPFAM" id="SSF55021">
    <property type="entry name" value="ACT-like"/>
    <property type="match status" value="1"/>
</dbReference>
<evidence type="ECO:0000259" key="4">
    <source>
        <dbReference type="PROSITE" id="PS51831"/>
    </source>
</evidence>
<dbReference type="EMBL" id="LCFA01000008">
    <property type="protein sequence ID" value="KKS82632.1"/>
    <property type="molecule type" value="Genomic_DNA"/>
</dbReference>
<dbReference type="InterPro" id="IPR007685">
    <property type="entry name" value="RelA_SpoT"/>
</dbReference>
<feature type="domain" description="ACT" evidence="3">
    <location>
        <begin position="492"/>
        <end position="565"/>
    </location>
</feature>
<dbReference type="SUPFAM" id="SSF81271">
    <property type="entry name" value="TGS-like"/>
    <property type="match status" value="1"/>
</dbReference>
<dbReference type="AlphaFoldDB" id="A0A0G1CAS1"/>
<evidence type="ECO:0000256" key="2">
    <source>
        <dbReference type="RuleBase" id="RU003847"/>
    </source>
</evidence>
<dbReference type="InterPro" id="IPR002912">
    <property type="entry name" value="ACT_dom"/>
</dbReference>
<evidence type="ECO:0000313" key="7">
    <source>
        <dbReference type="Proteomes" id="UP000034810"/>
    </source>
</evidence>
<evidence type="ECO:0000259" key="5">
    <source>
        <dbReference type="PROSITE" id="PS51880"/>
    </source>
</evidence>